<keyword evidence="1" id="KW-1185">Reference proteome</keyword>
<name>A0ABM4U094_DROSZ</name>
<dbReference type="Proteomes" id="UP001652628">
    <property type="component" value="Chromosome 2L"/>
</dbReference>
<sequence length="143" mass="16228">MEGSADPQKNLDGEEHAELDFAPYMNFLPDVLPHRDRTISNAISDEVSSDESLDSSTISYMEVSCSIDRGGEEPLPAMAMCRMLAKFLQHQQNNPVSRPTPTFSRPILAYWKSELNSMRPEDAAKVEKKMTMLLWDEKEALNY</sequence>
<accession>A0ABM4U094</accession>
<dbReference type="GeneID" id="108011950"/>
<evidence type="ECO:0000313" key="2">
    <source>
        <dbReference type="RefSeq" id="XP_070855616.1"/>
    </source>
</evidence>
<proteinExistence type="predicted"/>
<dbReference type="RefSeq" id="XP_070855616.1">
    <property type="nucleotide sequence ID" value="XM_070999515.1"/>
</dbReference>
<gene>
    <name evidence="2" type="primary">LOC108011950</name>
</gene>
<organism evidence="1 2">
    <name type="scientific">Drosophila suzukii</name>
    <name type="common">Spotted-wing drosophila fruit fly</name>
    <dbReference type="NCBI Taxonomy" id="28584"/>
    <lineage>
        <taxon>Eukaryota</taxon>
        <taxon>Metazoa</taxon>
        <taxon>Ecdysozoa</taxon>
        <taxon>Arthropoda</taxon>
        <taxon>Hexapoda</taxon>
        <taxon>Insecta</taxon>
        <taxon>Pterygota</taxon>
        <taxon>Neoptera</taxon>
        <taxon>Endopterygota</taxon>
        <taxon>Diptera</taxon>
        <taxon>Brachycera</taxon>
        <taxon>Muscomorpha</taxon>
        <taxon>Ephydroidea</taxon>
        <taxon>Drosophilidae</taxon>
        <taxon>Drosophila</taxon>
        <taxon>Sophophora</taxon>
    </lineage>
</organism>
<protein>
    <submittedName>
        <fullName evidence="2">Uncharacterized protein isoform X1</fullName>
    </submittedName>
</protein>
<reference evidence="2" key="1">
    <citation type="submission" date="2025-08" db="UniProtKB">
        <authorList>
            <consortium name="RefSeq"/>
        </authorList>
    </citation>
    <scope>IDENTIFICATION</scope>
</reference>
<evidence type="ECO:0000313" key="1">
    <source>
        <dbReference type="Proteomes" id="UP001652628"/>
    </source>
</evidence>